<accession>A0A7J5ZY24</accession>
<evidence type="ECO:0000259" key="1">
    <source>
        <dbReference type="PROSITE" id="PS51053"/>
    </source>
</evidence>
<dbReference type="PROSITE" id="PS51053">
    <property type="entry name" value="SERTA"/>
    <property type="match status" value="1"/>
</dbReference>
<dbReference type="InterPro" id="IPR009263">
    <property type="entry name" value="SERTA_dom"/>
</dbReference>
<sequence length="286" mass="31538">MSPRAEPRRHESPGLGLIIHSEDLQAAGDTCHMSCTGLKRTLEPEDEDKPDTQPKMAAVWAESSTLYSRQRQTVLQLSLQKLCHVPSLGRRVLIANTLRLIQEEIGHQGAPRPSPPAEDSQRFSQHQALEVSLTPAWVLEQDGEPDFSPDSASPKDGFASTLAEIDEACGFSSPFLSEPNRNEKETPMQTICLESHLDFGRPTVSHTPSTIPPFLPDLSLDDFLFSDLDNFLCELNPCTLNLSPSPGSQSKVVSMVTDELVRSLTNQPFKTDLNDLEHIMEVLVGS</sequence>
<dbReference type="Proteomes" id="UP000593565">
    <property type="component" value="Unassembled WGS sequence"/>
</dbReference>
<evidence type="ECO:0000313" key="3">
    <source>
        <dbReference type="Proteomes" id="UP000593565"/>
    </source>
</evidence>
<feature type="domain" description="SERTA" evidence="1">
    <location>
        <begin position="67"/>
        <end position="109"/>
    </location>
</feature>
<reference evidence="2 3" key="1">
    <citation type="submission" date="2020-02" db="EMBL/GenBank/DDBJ databases">
        <title>A chromosome-scale genome assembly of the black bullhead catfish (Ameiurus melas).</title>
        <authorList>
            <person name="Wen M."/>
            <person name="Zham M."/>
            <person name="Cabau C."/>
            <person name="Klopp C."/>
            <person name="Donnadieu C."/>
            <person name="Roques C."/>
            <person name="Bouchez O."/>
            <person name="Lampietro C."/>
            <person name="Jouanno E."/>
            <person name="Herpin A."/>
            <person name="Louis A."/>
            <person name="Berthelot C."/>
            <person name="Parey E."/>
            <person name="Roest-Crollius H."/>
            <person name="Braasch I."/>
            <person name="Postlethwait J."/>
            <person name="Robinson-Rechavi M."/>
            <person name="Echchiki A."/>
            <person name="Begum T."/>
            <person name="Montfort J."/>
            <person name="Schartl M."/>
            <person name="Bobe J."/>
            <person name="Guiguen Y."/>
        </authorList>
    </citation>
    <scope>NUCLEOTIDE SEQUENCE [LARGE SCALE GENOMIC DNA]</scope>
    <source>
        <strain evidence="2">M_S1</strain>
        <tissue evidence="2">Blood</tissue>
    </source>
</reference>
<proteinExistence type="predicted"/>
<evidence type="ECO:0000313" key="2">
    <source>
        <dbReference type="EMBL" id="KAF4075440.1"/>
    </source>
</evidence>
<dbReference type="AlphaFoldDB" id="A0A7J5ZY24"/>
<keyword evidence="3" id="KW-1185">Reference proteome</keyword>
<dbReference type="EMBL" id="JAAGNN010000021">
    <property type="protein sequence ID" value="KAF4075440.1"/>
    <property type="molecule type" value="Genomic_DNA"/>
</dbReference>
<protein>
    <recommendedName>
        <fullName evidence="1">SERTA domain-containing protein</fullName>
    </recommendedName>
</protein>
<organism evidence="2 3">
    <name type="scientific">Ameiurus melas</name>
    <name type="common">Black bullhead</name>
    <name type="synonym">Silurus melas</name>
    <dbReference type="NCBI Taxonomy" id="219545"/>
    <lineage>
        <taxon>Eukaryota</taxon>
        <taxon>Metazoa</taxon>
        <taxon>Chordata</taxon>
        <taxon>Craniata</taxon>
        <taxon>Vertebrata</taxon>
        <taxon>Euteleostomi</taxon>
        <taxon>Actinopterygii</taxon>
        <taxon>Neopterygii</taxon>
        <taxon>Teleostei</taxon>
        <taxon>Ostariophysi</taxon>
        <taxon>Siluriformes</taxon>
        <taxon>Ictaluridae</taxon>
        <taxon>Ameiurus</taxon>
    </lineage>
</organism>
<dbReference type="Pfam" id="PF06031">
    <property type="entry name" value="SERTA"/>
    <property type="match status" value="1"/>
</dbReference>
<dbReference type="InterPro" id="IPR052262">
    <property type="entry name" value="E2F-SERTA_domain_protein"/>
</dbReference>
<dbReference type="PANTHER" id="PTHR16277:SF10">
    <property type="entry name" value="SERTA DOMAIN-CONTAINING PROTEIN 2"/>
    <property type="match status" value="1"/>
</dbReference>
<name>A0A7J5ZY24_AMEME</name>
<dbReference type="PANTHER" id="PTHR16277">
    <property type="entry name" value="CELL DIVISION CYCLE ASSOCIATED PROTEIN 4/SERTA DOMAIN-CONTAINING PROTEIN 2"/>
    <property type="match status" value="1"/>
</dbReference>
<comment type="caution">
    <text evidence="2">The sequence shown here is derived from an EMBL/GenBank/DDBJ whole genome shotgun (WGS) entry which is preliminary data.</text>
</comment>
<dbReference type="GO" id="GO:0005634">
    <property type="term" value="C:nucleus"/>
    <property type="evidence" value="ECO:0007669"/>
    <property type="project" value="TreeGrafter"/>
</dbReference>
<gene>
    <name evidence="2" type="ORF">AMELA_G00234440</name>
</gene>